<keyword evidence="3" id="KW-1185">Reference proteome</keyword>
<evidence type="ECO:0000256" key="1">
    <source>
        <dbReference type="SAM" id="MobiDB-lite"/>
    </source>
</evidence>
<organism evidence="2 3">
    <name type="scientific">Rhodofomes roseus</name>
    <dbReference type="NCBI Taxonomy" id="34475"/>
    <lineage>
        <taxon>Eukaryota</taxon>
        <taxon>Fungi</taxon>
        <taxon>Dikarya</taxon>
        <taxon>Basidiomycota</taxon>
        <taxon>Agaricomycotina</taxon>
        <taxon>Agaricomycetes</taxon>
        <taxon>Polyporales</taxon>
        <taxon>Rhodofomes</taxon>
    </lineage>
</organism>
<comment type="caution">
    <text evidence="2">The sequence shown here is derived from an EMBL/GenBank/DDBJ whole genome shotgun (WGS) entry which is preliminary data.</text>
</comment>
<evidence type="ECO:0000313" key="3">
    <source>
        <dbReference type="Proteomes" id="UP000814176"/>
    </source>
</evidence>
<feature type="compositionally biased region" description="Basic and acidic residues" evidence="1">
    <location>
        <begin position="74"/>
        <end position="98"/>
    </location>
</feature>
<protein>
    <submittedName>
        <fullName evidence="2">Uncharacterized protein</fullName>
    </submittedName>
</protein>
<proteinExistence type="predicted"/>
<feature type="compositionally biased region" description="Basic and acidic residues" evidence="1">
    <location>
        <begin position="189"/>
        <end position="200"/>
    </location>
</feature>
<dbReference type="RefSeq" id="XP_047782180.1">
    <property type="nucleotide sequence ID" value="XM_047921422.1"/>
</dbReference>
<gene>
    <name evidence="2" type="ORF">C8Q71DRAFT_721211</name>
</gene>
<feature type="compositionally biased region" description="Acidic residues" evidence="1">
    <location>
        <begin position="99"/>
        <end position="115"/>
    </location>
</feature>
<dbReference type="GeneID" id="72002154"/>
<evidence type="ECO:0000313" key="2">
    <source>
        <dbReference type="EMBL" id="KAH9840714.1"/>
    </source>
</evidence>
<sequence>MSTSSITKCGAANTPKKLRAATQFFKAMMGKIEPEEVFDSGDDYVPRPKQKPRQPAKRGPPKHPSARAKASAAEVRRFIDDEAREARGIEGTDNYQDHYDEDIVELSDEEDDQQEIADVATIVSSDDEPVVSTRGPASTSRLRRCRSILEMSRSSPDRDTGLVGSTPDSPVKRTNLTGPPDTPATPSPSKDKVRAKRIERPSPAADEEESTTASPTKKSRTTVNRGKGKEKAVISLDADDNPFIAGTSNKEAVFIGSNWNFKRTIQWSFTGNWLVNPARASPKNFSTSLPGYTRPVITFNGNPVVNFTQGLVEFSYLMEGHLDYIHDRQSKWITITLFAVELDLAWGFWSIDESQSRPSYSRKSFVDLTKVVKSPIKDKVSSLSASKHPKSRSRPAEISSSQVAVSSNQKIPIWDARHYFEQQEAPVFDIETIAANCPIVEKEPAHHSVVAVLHTVSTYGCAGEPTNLSLNVAGVVILVGNEARGN</sequence>
<dbReference type="Proteomes" id="UP000814176">
    <property type="component" value="Unassembled WGS sequence"/>
</dbReference>
<name>A0ABQ8KS03_9APHY</name>
<reference evidence="2 3" key="1">
    <citation type="journal article" date="2021" name="Environ. Microbiol.">
        <title>Gene family expansions and transcriptome signatures uncover fungal adaptations to wood decay.</title>
        <authorList>
            <person name="Hage H."/>
            <person name="Miyauchi S."/>
            <person name="Viragh M."/>
            <person name="Drula E."/>
            <person name="Min B."/>
            <person name="Chaduli D."/>
            <person name="Navarro D."/>
            <person name="Favel A."/>
            <person name="Norest M."/>
            <person name="Lesage-Meessen L."/>
            <person name="Balint B."/>
            <person name="Merenyi Z."/>
            <person name="de Eugenio L."/>
            <person name="Morin E."/>
            <person name="Martinez A.T."/>
            <person name="Baldrian P."/>
            <person name="Stursova M."/>
            <person name="Martinez M.J."/>
            <person name="Novotny C."/>
            <person name="Magnuson J.K."/>
            <person name="Spatafora J.W."/>
            <person name="Maurice S."/>
            <person name="Pangilinan J."/>
            <person name="Andreopoulos W."/>
            <person name="LaButti K."/>
            <person name="Hundley H."/>
            <person name="Na H."/>
            <person name="Kuo A."/>
            <person name="Barry K."/>
            <person name="Lipzen A."/>
            <person name="Henrissat B."/>
            <person name="Riley R."/>
            <person name="Ahrendt S."/>
            <person name="Nagy L.G."/>
            <person name="Grigoriev I.V."/>
            <person name="Martin F."/>
            <person name="Rosso M.N."/>
        </authorList>
    </citation>
    <scope>NUCLEOTIDE SEQUENCE [LARGE SCALE GENOMIC DNA]</scope>
    <source>
        <strain evidence="2 3">CIRM-BRFM 1785</strain>
    </source>
</reference>
<feature type="compositionally biased region" description="Polar residues" evidence="1">
    <location>
        <begin position="166"/>
        <end position="177"/>
    </location>
</feature>
<feature type="region of interest" description="Disordered" evidence="1">
    <location>
        <begin position="380"/>
        <end position="403"/>
    </location>
</feature>
<dbReference type="EMBL" id="JADCUA010000004">
    <property type="protein sequence ID" value="KAH9840714.1"/>
    <property type="molecule type" value="Genomic_DNA"/>
</dbReference>
<feature type="compositionally biased region" description="Polar residues" evidence="1">
    <location>
        <begin position="211"/>
        <end position="224"/>
    </location>
</feature>
<feature type="region of interest" description="Disordered" evidence="1">
    <location>
        <begin position="35"/>
        <end position="230"/>
    </location>
</feature>
<accession>A0ABQ8KS03</accession>
<feature type="compositionally biased region" description="Basic residues" evidence="1">
    <location>
        <begin position="48"/>
        <end position="66"/>
    </location>
</feature>